<feature type="transmembrane region" description="Helical" evidence="1">
    <location>
        <begin position="66"/>
        <end position="83"/>
    </location>
</feature>
<gene>
    <name evidence="2" type="ORF">KHA94_13390</name>
</gene>
<keyword evidence="1" id="KW-0472">Membrane</keyword>
<keyword evidence="1" id="KW-1133">Transmembrane helix</keyword>
<keyword evidence="3" id="KW-1185">Reference proteome</keyword>
<dbReference type="InterPro" id="IPR045629">
    <property type="entry name" value="DUF6232"/>
</dbReference>
<evidence type="ECO:0000313" key="2">
    <source>
        <dbReference type="EMBL" id="MBS4191177.1"/>
    </source>
</evidence>
<dbReference type="RefSeq" id="WP_213102637.1">
    <property type="nucleotide sequence ID" value="NZ_JAGYPM010000003.1"/>
</dbReference>
<sequence>MEEHVFLENDDILITSTRLVVGNKTIAISSVCSVELDREEIKPPWIGIAFTLIGLIMIFLLNPPSIGWIITFLGVLIIIIVLFRNRKEAVIIELLSGENEYISNEKIENLQSVFTAINDVIIFRG</sequence>
<proteinExistence type="predicted"/>
<evidence type="ECO:0008006" key="4">
    <source>
        <dbReference type="Google" id="ProtNLM"/>
    </source>
</evidence>
<name>A0ABS5NTL4_9BACI</name>
<dbReference type="EMBL" id="JAGYPM010000003">
    <property type="protein sequence ID" value="MBS4191177.1"/>
    <property type="molecule type" value="Genomic_DNA"/>
</dbReference>
<reference evidence="2 3" key="1">
    <citation type="submission" date="2021-05" db="EMBL/GenBank/DDBJ databases">
        <title>Novel Bacillus species.</title>
        <authorList>
            <person name="Liu G."/>
        </authorList>
    </citation>
    <scope>NUCLEOTIDE SEQUENCE [LARGE SCALE GENOMIC DNA]</scope>
    <source>
        <strain evidence="2 3">FJAT-49705</strain>
    </source>
</reference>
<accession>A0ABS5NTL4</accession>
<comment type="caution">
    <text evidence="2">The sequence shown here is derived from an EMBL/GenBank/DDBJ whole genome shotgun (WGS) entry which is preliminary data.</text>
</comment>
<dbReference type="Proteomes" id="UP000681027">
    <property type="component" value="Unassembled WGS sequence"/>
</dbReference>
<keyword evidence="1" id="KW-0812">Transmembrane</keyword>
<evidence type="ECO:0000313" key="3">
    <source>
        <dbReference type="Proteomes" id="UP000681027"/>
    </source>
</evidence>
<feature type="transmembrane region" description="Helical" evidence="1">
    <location>
        <begin position="43"/>
        <end position="60"/>
    </location>
</feature>
<dbReference type="Pfam" id="PF19744">
    <property type="entry name" value="DUF6232"/>
    <property type="match status" value="1"/>
</dbReference>
<organism evidence="2 3">
    <name type="scientific">Cytobacillus citreus</name>
    <dbReference type="NCBI Taxonomy" id="2833586"/>
    <lineage>
        <taxon>Bacteria</taxon>
        <taxon>Bacillati</taxon>
        <taxon>Bacillota</taxon>
        <taxon>Bacilli</taxon>
        <taxon>Bacillales</taxon>
        <taxon>Bacillaceae</taxon>
        <taxon>Cytobacillus</taxon>
    </lineage>
</organism>
<protein>
    <recommendedName>
        <fullName evidence="4">QacE</fullName>
    </recommendedName>
</protein>
<evidence type="ECO:0000256" key="1">
    <source>
        <dbReference type="SAM" id="Phobius"/>
    </source>
</evidence>